<keyword evidence="4" id="KW-0418">Kinase</keyword>
<evidence type="ECO:0000256" key="1">
    <source>
        <dbReference type="PROSITE-ProRule" id="PRU00191"/>
    </source>
</evidence>
<evidence type="ECO:0000256" key="2">
    <source>
        <dbReference type="SAM" id="MobiDB-lite"/>
    </source>
</evidence>
<dbReference type="InterPro" id="IPR041381">
    <property type="entry name" value="JAK1-3/TYK2_PHL_dom"/>
</dbReference>
<feature type="compositionally biased region" description="Polar residues" evidence="2">
    <location>
        <begin position="178"/>
        <end position="188"/>
    </location>
</feature>
<dbReference type="Proteomes" id="UP000314294">
    <property type="component" value="Unassembled WGS sequence"/>
</dbReference>
<evidence type="ECO:0000259" key="3">
    <source>
        <dbReference type="PROSITE" id="PS50001"/>
    </source>
</evidence>
<protein>
    <submittedName>
        <fullName evidence="4">Tyrosine-protein kinase JAK2</fullName>
    </submittedName>
</protein>
<feature type="domain" description="SH2" evidence="3">
    <location>
        <begin position="58"/>
        <end position="156"/>
    </location>
</feature>
<dbReference type="PANTHER" id="PTHR45807">
    <property type="entry name" value="TYROSINE-PROTEIN KINASE HOPSCOTCH"/>
    <property type="match status" value="1"/>
</dbReference>
<organism evidence="4 5">
    <name type="scientific">Liparis tanakae</name>
    <name type="common">Tanaka's snailfish</name>
    <dbReference type="NCBI Taxonomy" id="230148"/>
    <lineage>
        <taxon>Eukaryota</taxon>
        <taxon>Metazoa</taxon>
        <taxon>Chordata</taxon>
        <taxon>Craniata</taxon>
        <taxon>Vertebrata</taxon>
        <taxon>Euteleostomi</taxon>
        <taxon>Actinopterygii</taxon>
        <taxon>Neopterygii</taxon>
        <taxon>Teleostei</taxon>
        <taxon>Neoteleostei</taxon>
        <taxon>Acanthomorphata</taxon>
        <taxon>Eupercaria</taxon>
        <taxon>Perciformes</taxon>
        <taxon>Cottioidei</taxon>
        <taxon>Cottales</taxon>
        <taxon>Liparidae</taxon>
        <taxon>Liparis</taxon>
    </lineage>
</organism>
<dbReference type="PROSITE" id="PS50001">
    <property type="entry name" value="SH2"/>
    <property type="match status" value="1"/>
</dbReference>
<dbReference type="Pfam" id="PF21990">
    <property type="entry name" value="SH2_1"/>
    <property type="match status" value="1"/>
</dbReference>
<gene>
    <name evidence="4" type="primary">JAK2_6</name>
    <name evidence="4" type="ORF">EYF80_055382</name>
</gene>
<dbReference type="InterPro" id="IPR000980">
    <property type="entry name" value="SH2"/>
</dbReference>
<dbReference type="EMBL" id="SRLO01001959">
    <property type="protein sequence ID" value="TNN34454.1"/>
    <property type="molecule type" value="Genomic_DNA"/>
</dbReference>
<dbReference type="GO" id="GO:0005131">
    <property type="term" value="F:growth hormone receptor binding"/>
    <property type="evidence" value="ECO:0007669"/>
    <property type="project" value="TreeGrafter"/>
</dbReference>
<evidence type="ECO:0000313" key="5">
    <source>
        <dbReference type="Proteomes" id="UP000314294"/>
    </source>
</evidence>
<dbReference type="GO" id="GO:0060397">
    <property type="term" value="P:growth hormone receptor signaling pathway via JAK-STAT"/>
    <property type="evidence" value="ECO:0007669"/>
    <property type="project" value="TreeGrafter"/>
</dbReference>
<proteinExistence type="predicted"/>
<keyword evidence="4" id="KW-0808">Transferase</keyword>
<dbReference type="SUPFAM" id="SSF50729">
    <property type="entry name" value="PH domain-like"/>
    <property type="match status" value="1"/>
</dbReference>
<reference evidence="4 5" key="1">
    <citation type="submission" date="2019-03" db="EMBL/GenBank/DDBJ databases">
        <title>First draft genome of Liparis tanakae, snailfish: a comprehensive survey of snailfish specific genes.</title>
        <authorList>
            <person name="Kim W."/>
            <person name="Song I."/>
            <person name="Jeong J.-H."/>
            <person name="Kim D."/>
            <person name="Kim S."/>
            <person name="Ryu S."/>
            <person name="Song J.Y."/>
            <person name="Lee S.K."/>
        </authorList>
    </citation>
    <scope>NUCLEOTIDE SEQUENCE [LARGE SCALE GENOMIC DNA]</scope>
    <source>
        <tissue evidence="4">Muscle</tissue>
    </source>
</reference>
<dbReference type="SUPFAM" id="SSF55550">
    <property type="entry name" value="SH2 domain"/>
    <property type="match status" value="1"/>
</dbReference>
<dbReference type="InterPro" id="IPR036860">
    <property type="entry name" value="SH2_dom_sf"/>
</dbReference>
<comment type="caution">
    <text evidence="4">The sequence shown here is derived from an EMBL/GenBank/DDBJ whole genome shotgun (WGS) entry which is preliminary data.</text>
</comment>
<dbReference type="GO" id="GO:0004715">
    <property type="term" value="F:non-membrane spanning protein tyrosine kinase activity"/>
    <property type="evidence" value="ECO:0007669"/>
    <property type="project" value="TreeGrafter"/>
</dbReference>
<dbReference type="SMART" id="SM00252">
    <property type="entry name" value="SH2"/>
    <property type="match status" value="1"/>
</dbReference>
<dbReference type="GO" id="GO:0007259">
    <property type="term" value="P:cell surface receptor signaling pathway via JAK-STAT"/>
    <property type="evidence" value="ECO:0007669"/>
    <property type="project" value="TreeGrafter"/>
</dbReference>
<dbReference type="GO" id="GO:0035556">
    <property type="term" value="P:intracellular signal transduction"/>
    <property type="evidence" value="ECO:0007669"/>
    <property type="project" value="TreeGrafter"/>
</dbReference>
<feature type="region of interest" description="Disordered" evidence="2">
    <location>
        <begin position="158"/>
        <end position="188"/>
    </location>
</feature>
<dbReference type="InterPro" id="IPR051286">
    <property type="entry name" value="JAK"/>
</dbReference>
<evidence type="ECO:0000313" key="4">
    <source>
        <dbReference type="EMBL" id="TNN34454.1"/>
    </source>
</evidence>
<dbReference type="AlphaFoldDB" id="A0A4Z2F1C0"/>
<keyword evidence="5" id="KW-1185">Reference proteome</keyword>
<accession>A0A4Z2F1C0</accession>
<dbReference type="Pfam" id="PF17887">
    <property type="entry name" value="Jak1_Phl"/>
    <property type="match status" value="1"/>
</dbReference>
<dbReference type="PANTHER" id="PTHR45807:SF3">
    <property type="entry name" value="TYROSINE-PROTEIN KINASE JAK3"/>
    <property type="match status" value="1"/>
</dbReference>
<dbReference type="Gene3D" id="3.30.505.10">
    <property type="entry name" value="SH2 domain"/>
    <property type="match status" value="1"/>
</dbReference>
<keyword evidence="1" id="KW-0727">SH2 domain</keyword>
<dbReference type="GO" id="GO:0019221">
    <property type="term" value="P:cytokine-mediated signaling pathway"/>
    <property type="evidence" value="ECO:0007669"/>
    <property type="project" value="TreeGrafter"/>
</dbReference>
<sequence length="188" mass="20940">MVTITLEDRRLEADFQSLQEALSFVSLVDGYFRLSTDSSHYFCQSVAPPSLLAALQSHCHGPVTSEFAVNKLRKSGFKGGTFLIRQSPKSYDHFFLTVCVQTPLGLDYKDCLVVKKEHFHLPGVQKAFSSLKELSSFYQHHTLLLAGVPVRLARCCPPRHKGDPDAPRRRAPRGPPTVTVSTQQNSPT</sequence>
<dbReference type="GO" id="GO:0005829">
    <property type="term" value="C:cytosol"/>
    <property type="evidence" value="ECO:0007669"/>
    <property type="project" value="TreeGrafter"/>
</dbReference>
<dbReference type="FunFam" id="3.30.505.10:FF:000073">
    <property type="entry name" value="Tyrosine-protein kinase"/>
    <property type="match status" value="1"/>
</dbReference>
<dbReference type="OrthoDB" id="1915767at2759"/>
<dbReference type="GO" id="GO:0030154">
    <property type="term" value="P:cell differentiation"/>
    <property type="evidence" value="ECO:0007669"/>
    <property type="project" value="TreeGrafter"/>
</dbReference>
<name>A0A4Z2F1C0_9TELE</name>